<feature type="region of interest" description="Disordered" evidence="1">
    <location>
        <begin position="545"/>
        <end position="564"/>
    </location>
</feature>
<evidence type="ECO:0000256" key="2">
    <source>
        <dbReference type="SAM" id="SignalP"/>
    </source>
</evidence>
<feature type="compositionally biased region" description="Basic and acidic residues" evidence="1">
    <location>
        <begin position="59"/>
        <end position="78"/>
    </location>
</feature>
<organism evidence="3 4">
    <name type="scientific">Temnothorax longispinosus</name>
    <dbReference type="NCBI Taxonomy" id="300112"/>
    <lineage>
        <taxon>Eukaryota</taxon>
        <taxon>Metazoa</taxon>
        <taxon>Ecdysozoa</taxon>
        <taxon>Arthropoda</taxon>
        <taxon>Hexapoda</taxon>
        <taxon>Insecta</taxon>
        <taxon>Pterygota</taxon>
        <taxon>Neoptera</taxon>
        <taxon>Endopterygota</taxon>
        <taxon>Hymenoptera</taxon>
        <taxon>Apocrita</taxon>
        <taxon>Aculeata</taxon>
        <taxon>Formicoidea</taxon>
        <taxon>Formicidae</taxon>
        <taxon>Myrmicinae</taxon>
        <taxon>Temnothorax</taxon>
    </lineage>
</organism>
<accession>A0A4S2KSQ6</accession>
<feature type="region of interest" description="Disordered" evidence="1">
    <location>
        <begin position="330"/>
        <end position="438"/>
    </location>
</feature>
<keyword evidence="2" id="KW-0732">Signal</keyword>
<feature type="compositionally biased region" description="Basic and acidic residues" evidence="1">
    <location>
        <begin position="1030"/>
        <end position="1042"/>
    </location>
</feature>
<feature type="region of interest" description="Disordered" evidence="1">
    <location>
        <begin position="506"/>
        <end position="533"/>
    </location>
</feature>
<feature type="compositionally biased region" description="Low complexity" evidence="1">
    <location>
        <begin position="90"/>
        <end position="103"/>
    </location>
</feature>
<feature type="signal peptide" evidence="2">
    <location>
        <begin position="1"/>
        <end position="24"/>
    </location>
</feature>
<feature type="compositionally biased region" description="Acidic residues" evidence="1">
    <location>
        <begin position="656"/>
        <end position="665"/>
    </location>
</feature>
<reference evidence="3 4" key="1">
    <citation type="journal article" date="2019" name="Philos. Trans. R. Soc. Lond., B, Biol. Sci.">
        <title>Ant behaviour and brain gene expression of defending hosts depend on the ecological success of the intruding social parasite.</title>
        <authorList>
            <person name="Kaur R."/>
            <person name="Stoldt M."/>
            <person name="Jongepier E."/>
            <person name="Feldmeyer B."/>
            <person name="Menzel F."/>
            <person name="Bornberg-Bauer E."/>
            <person name="Foitzik S."/>
        </authorList>
    </citation>
    <scope>NUCLEOTIDE SEQUENCE [LARGE SCALE GENOMIC DNA]</scope>
    <source>
        <tissue evidence="3">Whole body</tissue>
    </source>
</reference>
<feature type="region of interest" description="Disordered" evidence="1">
    <location>
        <begin position="730"/>
        <end position="790"/>
    </location>
</feature>
<gene>
    <name evidence="3" type="ORF">DBV15_05199</name>
</gene>
<feature type="region of interest" description="Disordered" evidence="1">
    <location>
        <begin position="1002"/>
        <end position="1049"/>
    </location>
</feature>
<name>A0A4S2KSQ6_9HYME</name>
<feature type="compositionally biased region" description="Acidic residues" evidence="1">
    <location>
        <begin position="342"/>
        <end position="356"/>
    </location>
</feature>
<dbReference type="EMBL" id="QBLH01001169">
    <property type="protein sequence ID" value="TGZ52820.1"/>
    <property type="molecule type" value="Genomic_DNA"/>
</dbReference>
<dbReference type="AlphaFoldDB" id="A0A4S2KSQ6"/>
<sequence length="1216" mass="134649">MLVRAPYSFLFILAVCSWFRYNAAVPLASHSSNQMQDAFKEKKTDSQSDSDDNSLDSGSMRETKTLEDTSEDDKHDEHEETDEDDENDEISNTSNVNQNMNMNMNTNVFNRGERHRITRNGERHKQTTTTEDTTTVTEYGTLEEIAREEATNCGNARRMNQRYSSSFYENTTDNALTVEKEFHDVVGNNSKVKKSGSVHEGEDITLCWIEMTTIKEDKTTQPPKRLVIREYTISFENSVTIPERYLECKRYEGELTANDPDIGKTALFEVIDEDTMVSRVVNFTSVNHAGNVTTWQHKKVKCGVGPVVSKNIVELNDGSKNPKKRVEIKVSPKMHQLTATTTEEEPCTESSEETEESSTLTESTEHATGLSCENGVCETTVTSPSISTKNGKVSTAEETVTKLQSKTESESEEDYSLPPVTKSLTLPDEEVSRRSTSAFPKISTTIQEYQEKIDCEENSSDPACLTEKYSKYDTPSPGQLFPELSAEVSTTEAETSIPIGRDKEITAKEEGRLKETTQSSFTSREEKKVTSDLVTEETIVTDISMESTEAHASQSTDQVSVDDSSTISLETKIMTSEDLDKIDHVPSSSKVTSKVTSGKVETEPDITTAIPVEFIEFTKGPDKPGQGLDKLSESPISTESVTGPIISESSSTSEEVPSEESEESETSAIEGTALVGGPKTSSEGKFVSMSTRTLPKEVRSTTLSPAISSEVDHSCENSEECEHIASSEACDASGNCGETTTRCDSGECSKEGITEDQSKFDTSPPLIMTKVPPSATSSRSSEESGMIETQHTTVANVATTVLTSRENTSTAVNIPVTMDTRRSTTTSTPRHKLTLKVKVLLEHINENKEKQNLVEVEKHLSLDENPGQHDNPELLEQLKSLNDSVNMETISALLNCTSLGNLTRDSNFVSGEPGDAVDGNDEELEFSDIDPDEDSISEPFASGYVDAKSDYSEYEEHEVSSRRRRRRRSLVNPMKELNRFVRRSLYDPTDSVADSFNTSLNVSKSQQTELTKDNLQLSTTTNYTEEETTENERNTTKERDESTTTLPSTTMSIIDLSNASESHEANQTKENIQLTTTIKPEEETSNAVYIGSEKNITNERNESARSLTKENISNETKMEVVRETLPGIQQDVVVGLQHMVSQLAQGNLTSIKNIPETVKTNLLGILADPKDTRVHSRRRRAAAEEVGHWSNERIKEAPMGGNLRSLTEFTLYKVVP</sequence>
<proteinExistence type="predicted"/>
<keyword evidence="4" id="KW-1185">Reference proteome</keyword>
<dbReference type="STRING" id="300112.A0A4S2KSQ6"/>
<feature type="compositionally biased region" description="Acidic residues" evidence="1">
    <location>
        <begin position="79"/>
        <end position="89"/>
    </location>
</feature>
<feature type="chain" id="PRO_5020711477" evidence="2">
    <location>
        <begin position="25"/>
        <end position="1216"/>
    </location>
</feature>
<evidence type="ECO:0000313" key="3">
    <source>
        <dbReference type="EMBL" id="TGZ52820.1"/>
    </source>
</evidence>
<feature type="compositionally biased region" description="Polar residues" evidence="1">
    <location>
        <begin position="1002"/>
        <end position="1018"/>
    </location>
</feature>
<feature type="region of interest" description="Disordered" evidence="1">
    <location>
        <begin position="36"/>
        <end position="103"/>
    </location>
</feature>
<evidence type="ECO:0000313" key="4">
    <source>
        <dbReference type="Proteomes" id="UP000310200"/>
    </source>
</evidence>
<feature type="compositionally biased region" description="Basic and acidic residues" evidence="1">
    <location>
        <begin position="744"/>
        <end position="759"/>
    </location>
</feature>
<comment type="caution">
    <text evidence="3">The sequence shown here is derived from an EMBL/GenBank/DDBJ whole genome shotgun (WGS) entry which is preliminary data.</text>
</comment>
<feature type="compositionally biased region" description="Low complexity" evidence="1">
    <location>
        <begin position="553"/>
        <end position="564"/>
    </location>
</feature>
<feature type="compositionally biased region" description="Polar residues" evidence="1">
    <location>
        <begin position="377"/>
        <end position="406"/>
    </location>
</feature>
<feature type="region of interest" description="Disordered" evidence="1">
    <location>
        <begin position="617"/>
        <end position="713"/>
    </location>
</feature>
<protein>
    <submittedName>
        <fullName evidence="3">Uncharacterized protein</fullName>
    </submittedName>
</protein>
<dbReference type="Proteomes" id="UP000310200">
    <property type="component" value="Unassembled WGS sequence"/>
</dbReference>
<feature type="compositionally biased region" description="Basic and acidic residues" evidence="1">
    <location>
        <begin position="506"/>
        <end position="515"/>
    </location>
</feature>
<evidence type="ECO:0000256" key="1">
    <source>
        <dbReference type="SAM" id="MobiDB-lite"/>
    </source>
</evidence>
<feature type="compositionally biased region" description="Polar residues" evidence="1">
    <location>
        <begin position="679"/>
        <end position="693"/>
    </location>
</feature>